<keyword evidence="10 15" id="KW-0234">DNA repair</keyword>
<dbReference type="InterPro" id="IPR047112">
    <property type="entry name" value="RecG/Mfd"/>
</dbReference>
<dbReference type="PROSITE" id="PS51192">
    <property type="entry name" value="HELICASE_ATP_BIND_1"/>
    <property type="match status" value="1"/>
</dbReference>
<dbReference type="InterPro" id="IPR011545">
    <property type="entry name" value="DEAD/DEAH_box_helicase_dom"/>
</dbReference>
<comment type="catalytic activity">
    <reaction evidence="12 15">
        <text>Couples ATP hydrolysis with the unwinding of duplex DNA by translocating in the 3'-5' direction.</text>
        <dbReference type="EC" id="5.6.2.4"/>
    </reaction>
</comment>
<evidence type="ECO:0000256" key="5">
    <source>
        <dbReference type="ARBA" id="ARBA00022801"/>
    </source>
</evidence>
<evidence type="ECO:0000256" key="2">
    <source>
        <dbReference type="ARBA" id="ARBA00017846"/>
    </source>
</evidence>
<evidence type="ECO:0000256" key="13">
    <source>
        <dbReference type="ARBA" id="ARBA00034808"/>
    </source>
</evidence>
<dbReference type="CDD" id="cd04488">
    <property type="entry name" value="RecG_wedge_OBF"/>
    <property type="match status" value="1"/>
</dbReference>
<protein>
    <recommendedName>
        <fullName evidence="2 15">ATP-dependent DNA helicase RecG</fullName>
        <ecNumber evidence="13 15">5.6.2.4</ecNumber>
    </recommendedName>
</protein>
<evidence type="ECO:0000256" key="12">
    <source>
        <dbReference type="ARBA" id="ARBA00034617"/>
    </source>
</evidence>
<keyword evidence="9 15" id="KW-0233">DNA recombination</keyword>
<keyword evidence="11" id="KW-0413">Isomerase</keyword>
<keyword evidence="8" id="KW-0238">DNA-binding</keyword>
<evidence type="ECO:0000313" key="18">
    <source>
        <dbReference type="EMBL" id="KRM32203.1"/>
    </source>
</evidence>
<dbReference type="SMART" id="SM00490">
    <property type="entry name" value="HELICc"/>
    <property type="match status" value="1"/>
</dbReference>
<dbReference type="CDD" id="cd17992">
    <property type="entry name" value="DEXHc_RecG"/>
    <property type="match status" value="1"/>
</dbReference>
<dbReference type="SUPFAM" id="SSF52540">
    <property type="entry name" value="P-loop containing nucleoside triphosphate hydrolases"/>
    <property type="match status" value="2"/>
</dbReference>
<keyword evidence="6 15" id="KW-0347">Helicase</keyword>
<dbReference type="InterPro" id="IPR004609">
    <property type="entry name" value="ATP-dep_DNA_helicase_RecG"/>
</dbReference>
<evidence type="ECO:0000256" key="15">
    <source>
        <dbReference type="RuleBase" id="RU363016"/>
    </source>
</evidence>
<evidence type="ECO:0000256" key="10">
    <source>
        <dbReference type="ARBA" id="ARBA00023204"/>
    </source>
</evidence>
<evidence type="ECO:0000256" key="6">
    <source>
        <dbReference type="ARBA" id="ARBA00022806"/>
    </source>
</evidence>
<dbReference type="InterPro" id="IPR027417">
    <property type="entry name" value="P-loop_NTPase"/>
</dbReference>
<accession>A0ABR5PP11</accession>
<evidence type="ECO:0000256" key="7">
    <source>
        <dbReference type="ARBA" id="ARBA00022840"/>
    </source>
</evidence>
<evidence type="ECO:0000256" key="11">
    <source>
        <dbReference type="ARBA" id="ARBA00023235"/>
    </source>
</evidence>
<dbReference type="InterPro" id="IPR014001">
    <property type="entry name" value="Helicase_ATP-bd"/>
</dbReference>
<dbReference type="NCBIfam" id="NF008168">
    <property type="entry name" value="PRK10917.2-2"/>
    <property type="match status" value="1"/>
</dbReference>
<evidence type="ECO:0000256" key="14">
    <source>
        <dbReference type="ARBA" id="ARBA00048988"/>
    </source>
</evidence>
<organism evidence="18 19">
    <name type="scientific">Ligilactobacillus acidipiscis DSM 15836</name>
    <dbReference type="NCBI Taxonomy" id="1423716"/>
    <lineage>
        <taxon>Bacteria</taxon>
        <taxon>Bacillati</taxon>
        <taxon>Bacillota</taxon>
        <taxon>Bacilli</taxon>
        <taxon>Lactobacillales</taxon>
        <taxon>Lactobacillaceae</taxon>
        <taxon>Ligilactobacillus</taxon>
    </lineage>
</organism>
<dbReference type="InterPro" id="IPR001650">
    <property type="entry name" value="Helicase_C-like"/>
</dbReference>
<keyword evidence="19" id="KW-1185">Reference proteome</keyword>
<dbReference type="PANTHER" id="PTHR47964:SF1">
    <property type="entry name" value="ATP-DEPENDENT DNA HELICASE HOMOLOG RECG, CHLOROPLASTIC"/>
    <property type="match status" value="1"/>
</dbReference>
<comment type="caution">
    <text evidence="18">The sequence shown here is derived from an EMBL/GenBank/DDBJ whole genome shotgun (WGS) entry which is preliminary data.</text>
</comment>
<dbReference type="PROSITE" id="PS51194">
    <property type="entry name" value="HELICASE_CTER"/>
    <property type="match status" value="1"/>
</dbReference>
<evidence type="ECO:0000256" key="9">
    <source>
        <dbReference type="ARBA" id="ARBA00023172"/>
    </source>
</evidence>
<comment type="catalytic activity">
    <reaction evidence="14 15">
        <text>ATP + H2O = ADP + phosphate + H(+)</text>
        <dbReference type="Rhea" id="RHEA:13065"/>
        <dbReference type="ChEBI" id="CHEBI:15377"/>
        <dbReference type="ChEBI" id="CHEBI:15378"/>
        <dbReference type="ChEBI" id="CHEBI:30616"/>
        <dbReference type="ChEBI" id="CHEBI:43474"/>
        <dbReference type="ChEBI" id="CHEBI:456216"/>
        <dbReference type="EC" id="5.6.2.4"/>
    </reaction>
</comment>
<dbReference type="Proteomes" id="UP000051217">
    <property type="component" value="Unassembled WGS sequence"/>
</dbReference>
<keyword evidence="4 15" id="KW-0227">DNA damage</keyword>
<keyword evidence="5 15" id="KW-0378">Hydrolase</keyword>
<evidence type="ECO:0000256" key="3">
    <source>
        <dbReference type="ARBA" id="ARBA00022741"/>
    </source>
</evidence>
<dbReference type="GO" id="GO:0004386">
    <property type="term" value="F:helicase activity"/>
    <property type="evidence" value="ECO:0007669"/>
    <property type="project" value="UniProtKB-KW"/>
</dbReference>
<evidence type="ECO:0000256" key="1">
    <source>
        <dbReference type="ARBA" id="ARBA00007504"/>
    </source>
</evidence>
<dbReference type="EMBL" id="AZFI01000001">
    <property type="protein sequence ID" value="KRM32203.1"/>
    <property type="molecule type" value="Genomic_DNA"/>
</dbReference>
<dbReference type="InterPro" id="IPR033454">
    <property type="entry name" value="RecG_wedge"/>
</dbReference>
<feature type="domain" description="Helicase ATP-binding" evidence="16">
    <location>
        <begin position="272"/>
        <end position="435"/>
    </location>
</feature>
<dbReference type="SUPFAM" id="SSF50249">
    <property type="entry name" value="Nucleic acid-binding proteins"/>
    <property type="match status" value="1"/>
</dbReference>
<gene>
    <name evidence="18" type="ORF">FC65_GL000032</name>
</gene>
<dbReference type="Pfam" id="PF00270">
    <property type="entry name" value="DEAD"/>
    <property type="match status" value="1"/>
</dbReference>
<keyword evidence="3 15" id="KW-0547">Nucleotide-binding</keyword>
<feature type="domain" description="Helicase C-terminal" evidence="17">
    <location>
        <begin position="454"/>
        <end position="619"/>
    </location>
</feature>
<dbReference type="Gene3D" id="2.40.50.140">
    <property type="entry name" value="Nucleic acid-binding proteins"/>
    <property type="match status" value="1"/>
</dbReference>
<dbReference type="NCBIfam" id="TIGR00643">
    <property type="entry name" value="recG"/>
    <property type="match status" value="1"/>
</dbReference>
<dbReference type="InterPro" id="IPR045562">
    <property type="entry name" value="RecG_dom3_C"/>
</dbReference>
<keyword evidence="7 15" id="KW-0067">ATP-binding</keyword>
<dbReference type="PANTHER" id="PTHR47964">
    <property type="entry name" value="ATP-DEPENDENT DNA HELICASE HOMOLOG RECG, CHLOROPLASTIC"/>
    <property type="match status" value="1"/>
</dbReference>
<name>A0ABR5PP11_9LACO</name>
<evidence type="ECO:0000313" key="19">
    <source>
        <dbReference type="Proteomes" id="UP000051217"/>
    </source>
</evidence>
<reference evidence="18 19" key="1">
    <citation type="journal article" date="2015" name="Genome Announc.">
        <title>Expanding the biotechnology potential of lactobacilli through comparative genomics of 213 strains and associated genera.</title>
        <authorList>
            <person name="Sun Z."/>
            <person name="Harris H.M."/>
            <person name="McCann A."/>
            <person name="Guo C."/>
            <person name="Argimon S."/>
            <person name="Zhang W."/>
            <person name="Yang X."/>
            <person name="Jeffery I.B."/>
            <person name="Cooney J.C."/>
            <person name="Kagawa T.F."/>
            <person name="Liu W."/>
            <person name="Song Y."/>
            <person name="Salvetti E."/>
            <person name="Wrobel A."/>
            <person name="Rasinkangas P."/>
            <person name="Parkhill J."/>
            <person name="Rea M.C."/>
            <person name="O'Sullivan O."/>
            <person name="Ritari J."/>
            <person name="Douillard F.P."/>
            <person name="Paul Ross R."/>
            <person name="Yang R."/>
            <person name="Briner A.E."/>
            <person name="Felis G.E."/>
            <person name="de Vos W.M."/>
            <person name="Barrangou R."/>
            <person name="Klaenhammer T.R."/>
            <person name="Caufield P.W."/>
            <person name="Cui Y."/>
            <person name="Zhang H."/>
            <person name="O'Toole P.W."/>
        </authorList>
    </citation>
    <scope>NUCLEOTIDE SEQUENCE [LARGE SCALE GENOMIC DNA]</scope>
    <source>
        <strain evidence="18 19">DSM 15836</strain>
    </source>
</reference>
<proteinExistence type="inferred from homology"/>
<dbReference type="Gene3D" id="3.40.50.300">
    <property type="entry name" value="P-loop containing nucleotide triphosphate hydrolases"/>
    <property type="match status" value="2"/>
</dbReference>
<dbReference type="NCBIfam" id="NF008165">
    <property type="entry name" value="PRK10917.1-3"/>
    <property type="match status" value="1"/>
</dbReference>
<dbReference type="SMART" id="SM00487">
    <property type="entry name" value="DEXDc"/>
    <property type="match status" value="1"/>
</dbReference>
<comment type="function">
    <text evidence="15">Plays a critical role in recombination and DNA repair. Helps process Holliday junction intermediates to mature products by catalyzing branch migration. Has replication fork regression activity, unwinds stalled or blocked replication forks to make a HJ that can be resolved. Has a DNA unwinding activity characteristic of a DNA helicase with 3'-5' polarity.</text>
</comment>
<evidence type="ECO:0000259" key="16">
    <source>
        <dbReference type="PROSITE" id="PS51192"/>
    </source>
</evidence>
<sequence length="684" mass="76621">MSNVDERSLLIPVSVLNGAGPKRITALNKLGISTIEDLLTFYPFRYDDLSTKELDEIADQEKATIKGTVASQPVLARFGRKKSRLNFRFLVGQDVLMVTFFNQPYLVSRLETGQEVGVYGKYDVKRQRVTGMKLFTADANDDFTGVYRSSKEIRPNTIKNLVKLAYEQYGELIADIVPDSLRKKYRLESRQQMIHDMHFPASKHAADLARRSAIFEEFFRYQAGLQFMKSKNKHANGEVIAYDNDLLKEFIAKLPFELTKAQKKVVNEICSDMHHSLHMNRLLQGDVGSGKTVVAAIAMYAAVTAGFQCALMAPTEILAEQHAEKLAELFAPLRVNVALLTSSSTSRTAQKKELLSHLADGEIQIVVGTQALIQKDVIFHNLGFVVIDEQHRFGVEQRKILRLKGNDPDVLAMTATPIPRTLAITSYGEMDVSIIDELPKNRKPIKTDWFSKKQVNEAINFLAQQVAVGAQAFVVSPLIGESEMVELQNAQEVYQKMSSLFEPKFKVGLLHGQLKSQEKDQVMQDFKDKKYSILVSTTVVEVGIDIPNATVMLILDADRFGLAQLHQLRGRVGRGSSQSYCILIADPKNDYGKARMETMVQTNDGFLIAQKDLELRGPGEVLGSKQAGLPEFKVGDPVENLNILQIAQQEAHAIINAPDFERKTENAELINYLRRRIVQPAGFD</sequence>
<evidence type="ECO:0000259" key="17">
    <source>
        <dbReference type="PROSITE" id="PS51194"/>
    </source>
</evidence>
<evidence type="ECO:0000256" key="4">
    <source>
        <dbReference type="ARBA" id="ARBA00022763"/>
    </source>
</evidence>
<dbReference type="Pfam" id="PF17191">
    <property type="entry name" value="RecG_wedge"/>
    <property type="match status" value="1"/>
</dbReference>
<dbReference type="EC" id="5.6.2.4" evidence="13 15"/>
<comment type="similarity">
    <text evidence="1 15">Belongs to the helicase family. RecG subfamily.</text>
</comment>
<evidence type="ECO:0000256" key="8">
    <source>
        <dbReference type="ARBA" id="ARBA00023125"/>
    </source>
</evidence>
<dbReference type="InterPro" id="IPR012340">
    <property type="entry name" value="NA-bd_OB-fold"/>
</dbReference>
<dbReference type="Pfam" id="PF19833">
    <property type="entry name" value="RecG_dom3_C"/>
    <property type="match status" value="1"/>
</dbReference>
<dbReference type="Pfam" id="PF00271">
    <property type="entry name" value="Helicase_C"/>
    <property type="match status" value="1"/>
</dbReference>